<dbReference type="STRING" id="1121352.GCA_000620925_01467"/>
<dbReference type="InterPro" id="IPR050448">
    <property type="entry name" value="OpgB/LTA_synthase_biosynth"/>
</dbReference>
<dbReference type="PANTHER" id="PTHR47371">
    <property type="entry name" value="LIPOTEICHOIC ACID SYNTHASE"/>
    <property type="match status" value="1"/>
</dbReference>
<feature type="binding site" evidence="8">
    <location>
        <position position="480"/>
    </location>
    <ligand>
        <name>Mn(2+)</name>
        <dbReference type="ChEBI" id="CHEBI:29035"/>
    </ligand>
</feature>
<feature type="transmembrane region" description="Helical" evidence="9">
    <location>
        <begin position="117"/>
        <end position="143"/>
    </location>
</feature>
<dbReference type="CDD" id="cd16015">
    <property type="entry name" value="LTA_synthase"/>
    <property type="match status" value="1"/>
</dbReference>
<dbReference type="PIRSF" id="PIRSF005091">
    <property type="entry name" value="Mmb_sulf_HI1246"/>
    <property type="match status" value="1"/>
</dbReference>
<comment type="caution">
    <text evidence="11">The sequence shown here is derived from an EMBL/GenBank/DDBJ whole genome shotgun (WGS) entry which is preliminary data.</text>
</comment>
<protein>
    <submittedName>
        <fullName evidence="11">LTA synthase family protein</fullName>
    </submittedName>
</protein>
<feature type="transmembrane region" description="Helical" evidence="9">
    <location>
        <begin position="163"/>
        <end position="181"/>
    </location>
</feature>
<feature type="binding site" evidence="7">
    <location>
        <position position="423"/>
    </location>
    <ligand>
        <name>substrate</name>
    </ligand>
</feature>
<feature type="transmembrane region" description="Helical" evidence="9">
    <location>
        <begin position="75"/>
        <end position="97"/>
    </location>
</feature>
<dbReference type="InterPro" id="IPR000917">
    <property type="entry name" value="Sulfatase_N"/>
</dbReference>
<evidence type="ECO:0000256" key="3">
    <source>
        <dbReference type="ARBA" id="ARBA00022692"/>
    </source>
</evidence>
<dbReference type="Pfam" id="PF00884">
    <property type="entry name" value="Sulfatase"/>
    <property type="match status" value="1"/>
</dbReference>
<keyword evidence="4 9" id="KW-1133">Transmembrane helix</keyword>
<evidence type="ECO:0000256" key="4">
    <source>
        <dbReference type="ARBA" id="ARBA00022989"/>
    </source>
</evidence>
<keyword evidence="12" id="KW-1185">Reference proteome</keyword>
<evidence type="ECO:0000256" key="5">
    <source>
        <dbReference type="ARBA" id="ARBA00023136"/>
    </source>
</evidence>
<organism evidence="11 12">
    <name type="scientific">Conchiformibius steedae</name>
    <dbReference type="NCBI Taxonomy" id="153493"/>
    <lineage>
        <taxon>Bacteria</taxon>
        <taxon>Pseudomonadati</taxon>
        <taxon>Pseudomonadota</taxon>
        <taxon>Betaproteobacteria</taxon>
        <taxon>Neisseriales</taxon>
        <taxon>Neisseriaceae</taxon>
        <taxon>Conchiformibius</taxon>
    </lineage>
</organism>
<dbReference type="EMBL" id="RQYC01000018">
    <property type="protein sequence ID" value="RRD89341.1"/>
    <property type="molecule type" value="Genomic_DNA"/>
</dbReference>
<evidence type="ECO:0000256" key="8">
    <source>
        <dbReference type="PIRSR" id="PIRSR005091-3"/>
    </source>
</evidence>
<evidence type="ECO:0000256" key="7">
    <source>
        <dbReference type="PIRSR" id="PIRSR005091-2"/>
    </source>
</evidence>
<feature type="binding site" evidence="8">
    <location>
        <position position="481"/>
    </location>
    <ligand>
        <name>Mn(2+)</name>
        <dbReference type="ChEBI" id="CHEBI:29035"/>
    </ligand>
</feature>
<feature type="transmembrane region" description="Helical" evidence="9">
    <location>
        <begin position="45"/>
        <end position="63"/>
    </location>
</feature>
<evidence type="ECO:0000256" key="1">
    <source>
        <dbReference type="ARBA" id="ARBA00004651"/>
    </source>
</evidence>
<dbReference type="SUPFAM" id="SSF53649">
    <property type="entry name" value="Alkaline phosphatase-like"/>
    <property type="match status" value="1"/>
</dbReference>
<dbReference type="RefSeq" id="WP_124795821.1">
    <property type="nucleotide sequence ID" value="NZ_RQYC01000018.1"/>
</dbReference>
<keyword evidence="2" id="KW-1003">Cell membrane</keyword>
<feature type="active site" evidence="6">
    <location>
        <position position="304"/>
    </location>
</feature>
<feature type="binding site" evidence="8">
    <location>
        <position position="263"/>
    </location>
    <ligand>
        <name>Mn(2+)</name>
        <dbReference type="ChEBI" id="CHEBI:29035"/>
    </ligand>
</feature>
<reference evidence="11 12" key="1">
    <citation type="submission" date="2018-11" db="EMBL/GenBank/DDBJ databases">
        <title>Genomes From Bacteria Associated with the Canine Oral Cavity: a Test Case for Automated Genome-Based Taxonomic Assignment.</title>
        <authorList>
            <person name="Coil D.A."/>
            <person name="Jospin G."/>
            <person name="Darling A.E."/>
            <person name="Wallis C."/>
            <person name="Davis I.J."/>
            <person name="Harris S."/>
            <person name="Eisen J.A."/>
            <person name="Holcombe L.J."/>
            <person name="O'Flynn C."/>
        </authorList>
    </citation>
    <scope>NUCLEOTIDE SEQUENCE [LARGE SCALE GENOMIC DNA]</scope>
    <source>
        <strain evidence="11 12">COT-280</strain>
    </source>
</reference>
<dbReference type="GO" id="GO:0005886">
    <property type="term" value="C:plasma membrane"/>
    <property type="evidence" value="ECO:0007669"/>
    <property type="project" value="UniProtKB-SubCell"/>
</dbReference>
<gene>
    <name evidence="11" type="ORF">EII21_09155</name>
</gene>
<dbReference type="GO" id="GO:0046872">
    <property type="term" value="F:metal ion binding"/>
    <property type="evidence" value="ECO:0007669"/>
    <property type="project" value="UniProtKB-KW"/>
</dbReference>
<accession>A0A3P2A1P1</accession>
<dbReference type="InterPro" id="IPR012160">
    <property type="entry name" value="LtaS-like"/>
</dbReference>
<dbReference type="PANTHER" id="PTHR47371:SF3">
    <property type="entry name" value="PHOSPHOGLYCEROL TRANSFERASE I"/>
    <property type="match status" value="1"/>
</dbReference>
<dbReference type="AlphaFoldDB" id="A0A3P2A1P1"/>
<name>A0A3P2A1P1_9NEIS</name>
<evidence type="ECO:0000256" key="2">
    <source>
        <dbReference type="ARBA" id="ARBA00022475"/>
    </source>
</evidence>
<dbReference type="Gene3D" id="3.30.1120.80">
    <property type="match status" value="1"/>
</dbReference>
<dbReference type="OrthoDB" id="9760224at2"/>
<evidence type="ECO:0000259" key="10">
    <source>
        <dbReference type="Pfam" id="PF00884"/>
    </source>
</evidence>
<keyword evidence="3 9" id="KW-0812">Transmembrane</keyword>
<keyword evidence="7" id="KW-0464">Manganese</keyword>
<evidence type="ECO:0000256" key="9">
    <source>
        <dbReference type="SAM" id="Phobius"/>
    </source>
</evidence>
<dbReference type="InterPro" id="IPR017850">
    <property type="entry name" value="Alkaline_phosphatase_core_sf"/>
</dbReference>
<comment type="subcellular location">
    <subcellularLocation>
        <location evidence="1">Cell membrane</location>
        <topology evidence="1">Multi-pass membrane protein</topology>
    </subcellularLocation>
</comment>
<keyword evidence="5 9" id="KW-0472">Membrane</keyword>
<dbReference type="Proteomes" id="UP000269923">
    <property type="component" value="Unassembled WGS sequence"/>
</dbReference>
<evidence type="ECO:0000256" key="6">
    <source>
        <dbReference type="PIRSR" id="PIRSR005091-1"/>
    </source>
</evidence>
<keyword evidence="7" id="KW-0479">Metal-binding</keyword>
<dbReference type="Gene3D" id="3.40.720.10">
    <property type="entry name" value="Alkaline Phosphatase, subunit A"/>
    <property type="match status" value="1"/>
</dbReference>
<sequence length="608" mass="68500">MIIRIFVFAAAVFALLRLTVWGVYRDYFQGVSLMQALWTGLRFDWQLTALACAPFLLVLLLPVPRWQTAKLRRVCAWACAAVLAAAFAVAVIDAAYFDEAHRHMGGELFNIGGDLEVLVKMALVSRWQATVGGVMAVAVLAWLWRRSVVSVAQNETRSWQTLLWQNGLILLLVVFLARGMVVQGKPLSAVDAFGGNGQAQANLALNGALLSAQAWRERNRLKPLQYLDEVQMQAFAKTHPQPFLYQPQSTGQGKKNIVFILLESWSYRYIDALANQGYQATPHMDALVRQSQVWDNFYAAGQRSIIGIQAALTSVPALPGREPVGFGLELNNISRIAELAQAQGYRTIMAQSSKRRSFHMDGIAKALGFQEYYGQEDVPLRRKYEQDTPAFGWDYDTLMLLADKLDAQPQQPFFAFLFTGTTHEPFTDPGSEFRIRPHESKGENGFLNTLKYSDWAVGQFMAHARKQAWYNHTIFVFAADHTLNTTVRGNDVRERFHIPLIVFDPTNLQPVRHARQASQYDLLPTFADILGIRKNVFTFGNSLLRSDTAPVPLMLNQGETTAFIHQDKTAEFQGKQLISGEMSPELQLLQARMQSADDKLRHNRWAEQ</sequence>
<proteinExistence type="predicted"/>
<evidence type="ECO:0000313" key="12">
    <source>
        <dbReference type="Proteomes" id="UP000269923"/>
    </source>
</evidence>
<evidence type="ECO:0000313" key="11">
    <source>
        <dbReference type="EMBL" id="RRD89341.1"/>
    </source>
</evidence>
<feature type="domain" description="Sulfatase N-terminal" evidence="10">
    <location>
        <begin position="255"/>
        <end position="532"/>
    </location>
</feature>